<feature type="transmembrane region" description="Helical" evidence="1">
    <location>
        <begin position="284"/>
        <end position="306"/>
    </location>
</feature>
<accession>A0ABP9DCU6</accession>
<sequence length="320" mass="37620">MEWYMVTTFIGDKEDKLKRQLDNISKLDFAGRLHVHLFLPEGHTFNHEMIHNRLDCYIEEIPGPYCQRHMDHKLMSYVYQASLRHCKDVLAHPTHWVFLKEGVFLRRDYLKRTAFYTGVHHMIQGIVRKLYHGALWRSLLELFDVYEQRLSHCQEEIVFDQASIKWQGEIVDKRLLDNYFLTTESFSKVLVYKGVLDAIAYKDANATDKNLLERVLRLLTVRPPSIVSISAPILFLGITIASIMEYLLFNSGIYLLSLVMFVVLLGGMTLLWDMPARYVRLLKLIYQLPVAFMEYLYGITIHLLVIKLQQYLKTKQNVTQ</sequence>
<keyword evidence="3" id="KW-1185">Reference proteome</keyword>
<dbReference type="EMBL" id="BAABJX010000042">
    <property type="protein sequence ID" value="GAA4840564.1"/>
    <property type="molecule type" value="Genomic_DNA"/>
</dbReference>
<protein>
    <submittedName>
        <fullName evidence="2">Uncharacterized protein</fullName>
    </submittedName>
</protein>
<dbReference type="Proteomes" id="UP001500298">
    <property type="component" value="Unassembled WGS sequence"/>
</dbReference>
<name>A0ABP9DCU6_9BACT</name>
<comment type="caution">
    <text evidence="2">The sequence shown here is derived from an EMBL/GenBank/DDBJ whole genome shotgun (WGS) entry which is preliminary data.</text>
</comment>
<proteinExistence type="predicted"/>
<keyword evidence="1" id="KW-0472">Membrane</keyword>
<keyword evidence="1" id="KW-1133">Transmembrane helix</keyword>
<evidence type="ECO:0000313" key="3">
    <source>
        <dbReference type="Proteomes" id="UP001500298"/>
    </source>
</evidence>
<organism evidence="2 3">
    <name type="scientific">Algivirga pacifica</name>
    <dbReference type="NCBI Taxonomy" id="1162670"/>
    <lineage>
        <taxon>Bacteria</taxon>
        <taxon>Pseudomonadati</taxon>
        <taxon>Bacteroidota</taxon>
        <taxon>Cytophagia</taxon>
        <taxon>Cytophagales</taxon>
        <taxon>Flammeovirgaceae</taxon>
        <taxon>Algivirga</taxon>
    </lineage>
</organism>
<feature type="transmembrane region" description="Helical" evidence="1">
    <location>
        <begin position="226"/>
        <end position="248"/>
    </location>
</feature>
<reference evidence="3" key="1">
    <citation type="journal article" date="2019" name="Int. J. Syst. Evol. Microbiol.">
        <title>The Global Catalogue of Microorganisms (GCM) 10K type strain sequencing project: providing services to taxonomists for standard genome sequencing and annotation.</title>
        <authorList>
            <consortium name="The Broad Institute Genomics Platform"/>
            <consortium name="The Broad Institute Genome Sequencing Center for Infectious Disease"/>
            <person name="Wu L."/>
            <person name="Ma J."/>
        </authorList>
    </citation>
    <scope>NUCLEOTIDE SEQUENCE [LARGE SCALE GENOMIC DNA]</scope>
    <source>
        <strain evidence="3">JCM 18326</strain>
    </source>
</reference>
<keyword evidence="1" id="KW-0812">Transmembrane</keyword>
<evidence type="ECO:0000256" key="1">
    <source>
        <dbReference type="SAM" id="Phobius"/>
    </source>
</evidence>
<evidence type="ECO:0000313" key="2">
    <source>
        <dbReference type="EMBL" id="GAA4840564.1"/>
    </source>
</evidence>
<gene>
    <name evidence="2" type="ORF">GCM10023331_26980</name>
</gene>
<feature type="transmembrane region" description="Helical" evidence="1">
    <location>
        <begin position="253"/>
        <end position="272"/>
    </location>
</feature>